<keyword evidence="2 9" id="KW-0813">Transport</keyword>
<evidence type="ECO:0000256" key="3">
    <source>
        <dbReference type="ARBA" id="ARBA00022475"/>
    </source>
</evidence>
<dbReference type="PANTHER" id="PTHR35011:SF10">
    <property type="entry name" value="TRAP TRANSPORTER SMALL PERMEASE PROTEIN"/>
    <property type="match status" value="1"/>
</dbReference>
<dbReference type="Pfam" id="PF04290">
    <property type="entry name" value="DctQ"/>
    <property type="match status" value="1"/>
</dbReference>
<dbReference type="InterPro" id="IPR007387">
    <property type="entry name" value="TRAP_DctQ"/>
</dbReference>
<evidence type="ECO:0000256" key="7">
    <source>
        <dbReference type="ARBA" id="ARBA00023136"/>
    </source>
</evidence>
<feature type="transmembrane region" description="Helical" evidence="9">
    <location>
        <begin position="137"/>
        <end position="159"/>
    </location>
</feature>
<evidence type="ECO:0000256" key="4">
    <source>
        <dbReference type="ARBA" id="ARBA00022519"/>
    </source>
</evidence>
<reference evidence="11 12" key="1">
    <citation type="submission" date="2019-08" db="EMBL/GenBank/DDBJ databases">
        <authorList>
            <person name="Herpell B J."/>
        </authorList>
    </citation>
    <scope>NUCLEOTIDE SEQUENCE [LARGE SCALE GENOMIC DNA]</scope>
    <source>
        <strain evidence="12">Msb3</strain>
    </source>
</reference>
<feature type="transmembrane region" description="Helical" evidence="9">
    <location>
        <begin position="93"/>
        <end position="117"/>
    </location>
</feature>
<comment type="function">
    <text evidence="9">Part of the tripartite ATP-independent periplasmic (TRAP) transport system.</text>
</comment>
<accession>A0A5Q4ZLS6</accession>
<dbReference type="GO" id="GO:0015740">
    <property type="term" value="P:C4-dicarboxylate transport"/>
    <property type="evidence" value="ECO:0007669"/>
    <property type="project" value="TreeGrafter"/>
</dbReference>
<feature type="transmembrane region" description="Helical" evidence="9">
    <location>
        <begin position="54"/>
        <end position="72"/>
    </location>
</feature>
<keyword evidence="12" id="KW-1185">Reference proteome</keyword>
<dbReference type="InterPro" id="IPR055348">
    <property type="entry name" value="DctQ"/>
</dbReference>
<evidence type="ECO:0000256" key="6">
    <source>
        <dbReference type="ARBA" id="ARBA00022989"/>
    </source>
</evidence>
<evidence type="ECO:0000256" key="1">
    <source>
        <dbReference type="ARBA" id="ARBA00004429"/>
    </source>
</evidence>
<evidence type="ECO:0000256" key="8">
    <source>
        <dbReference type="ARBA" id="ARBA00038436"/>
    </source>
</evidence>
<keyword evidence="5 9" id="KW-0812">Transmembrane</keyword>
<gene>
    <name evidence="11" type="ORF">PDMSB3_2147</name>
</gene>
<keyword evidence="4 9" id="KW-0997">Cell inner membrane</keyword>
<comment type="subunit">
    <text evidence="9">The complex comprises the extracytoplasmic solute receptor protein and the two transmembrane proteins.</text>
</comment>
<evidence type="ECO:0000256" key="5">
    <source>
        <dbReference type="ARBA" id="ARBA00022692"/>
    </source>
</evidence>
<keyword evidence="7 9" id="KW-0472">Membrane</keyword>
<dbReference type="GO" id="GO:0005886">
    <property type="term" value="C:plasma membrane"/>
    <property type="evidence" value="ECO:0007669"/>
    <property type="project" value="UniProtKB-SubCell"/>
</dbReference>
<proteinExistence type="inferred from homology"/>
<evidence type="ECO:0000256" key="2">
    <source>
        <dbReference type="ARBA" id="ARBA00022448"/>
    </source>
</evidence>
<sequence>MRQPLDRFARGLDVFCKGVALSVGVAVIATVAVISYGVLAREALHLSDVWVTEVTTYLMAYMTFVGMAALAWQSRHLKVDVLSHHLGERGKRALAVVSTLIVTAVALAIAVLAVQFWWDAYTSGERSWGMFSLPLWIPYSCLAAGALMLAFVQLVRLAVIVCARREVLHEVSVDELVLGRDK</sequence>
<protein>
    <recommendedName>
        <fullName evidence="9">TRAP transporter small permease protein</fullName>
    </recommendedName>
</protein>
<comment type="similarity">
    <text evidence="8 9">Belongs to the TRAP transporter small permease family.</text>
</comment>
<dbReference type="GO" id="GO:0022857">
    <property type="term" value="F:transmembrane transporter activity"/>
    <property type="evidence" value="ECO:0007669"/>
    <property type="project" value="UniProtKB-UniRule"/>
</dbReference>
<evidence type="ECO:0000256" key="9">
    <source>
        <dbReference type="RuleBase" id="RU369079"/>
    </source>
</evidence>
<dbReference type="AlphaFoldDB" id="A0A5Q4ZLS6"/>
<feature type="transmembrane region" description="Helical" evidence="9">
    <location>
        <begin position="12"/>
        <end position="34"/>
    </location>
</feature>
<evidence type="ECO:0000313" key="12">
    <source>
        <dbReference type="Proteomes" id="UP000325811"/>
    </source>
</evidence>
<dbReference type="PANTHER" id="PTHR35011">
    <property type="entry name" value="2,3-DIKETO-L-GULONATE TRAP TRANSPORTER SMALL PERMEASE PROTEIN YIAM"/>
    <property type="match status" value="1"/>
</dbReference>
<keyword evidence="6 9" id="KW-1133">Transmembrane helix</keyword>
<dbReference type="EMBL" id="LR699554">
    <property type="protein sequence ID" value="VVD33431.1"/>
    <property type="molecule type" value="Genomic_DNA"/>
</dbReference>
<keyword evidence="3" id="KW-1003">Cell membrane</keyword>
<comment type="subcellular location">
    <subcellularLocation>
        <location evidence="1 9">Cell inner membrane</location>
        <topology evidence="1 9">Multi-pass membrane protein</topology>
    </subcellularLocation>
</comment>
<dbReference type="RefSeq" id="WP_007177712.1">
    <property type="nucleotide sequence ID" value="NZ_LR699554.1"/>
</dbReference>
<evidence type="ECO:0000259" key="10">
    <source>
        <dbReference type="Pfam" id="PF04290"/>
    </source>
</evidence>
<name>A0A5Q4ZLS6_9BURK</name>
<dbReference type="KEGG" id="pdio:PDMSB3_2147.1"/>
<evidence type="ECO:0000313" key="11">
    <source>
        <dbReference type="EMBL" id="VVD33431.1"/>
    </source>
</evidence>
<dbReference type="Proteomes" id="UP000325811">
    <property type="component" value="Chromosome II"/>
</dbReference>
<organism evidence="11 12">
    <name type="scientific">Paraburkholderia dioscoreae</name>
    <dbReference type="NCBI Taxonomy" id="2604047"/>
    <lineage>
        <taxon>Bacteria</taxon>
        <taxon>Pseudomonadati</taxon>
        <taxon>Pseudomonadota</taxon>
        <taxon>Betaproteobacteria</taxon>
        <taxon>Burkholderiales</taxon>
        <taxon>Burkholderiaceae</taxon>
        <taxon>Paraburkholderia</taxon>
    </lineage>
</organism>
<feature type="domain" description="Tripartite ATP-independent periplasmic transporters DctQ component" evidence="10">
    <location>
        <begin position="31"/>
        <end position="160"/>
    </location>
</feature>